<keyword evidence="1" id="KW-1133">Transmembrane helix</keyword>
<dbReference type="EMBL" id="GGFL01011557">
    <property type="protein sequence ID" value="MBW75735.1"/>
    <property type="molecule type" value="Transcribed_RNA"/>
</dbReference>
<dbReference type="AlphaFoldDB" id="A0A2M4DDZ7"/>
<evidence type="ECO:0000256" key="1">
    <source>
        <dbReference type="SAM" id="Phobius"/>
    </source>
</evidence>
<reference evidence="2" key="1">
    <citation type="submission" date="2018-01" db="EMBL/GenBank/DDBJ databases">
        <title>An insight into the sialome of Amazonian anophelines.</title>
        <authorList>
            <person name="Ribeiro J.M."/>
            <person name="Scarpassa V."/>
            <person name="Calvo E."/>
        </authorList>
    </citation>
    <scope>NUCLEOTIDE SEQUENCE</scope>
</reference>
<organism evidence="2">
    <name type="scientific">Anopheles darlingi</name>
    <name type="common">Mosquito</name>
    <dbReference type="NCBI Taxonomy" id="43151"/>
    <lineage>
        <taxon>Eukaryota</taxon>
        <taxon>Metazoa</taxon>
        <taxon>Ecdysozoa</taxon>
        <taxon>Arthropoda</taxon>
        <taxon>Hexapoda</taxon>
        <taxon>Insecta</taxon>
        <taxon>Pterygota</taxon>
        <taxon>Neoptera</taxon>
        <taxon>Endopterygota</taxon>
        <taxon>Diptera</taxon>
        <taxon>Nematocera</taxon>
        <taxon>Culicoidea</taxon>
        <taxon>Culicidae</taxon>
        <taxon>Anophelinae</taxon>
        <taxon>Anopheles</taxon>
    </lineage>
</organism>
<feature type="transmembrane region" description="Helical" evidence="1">
    <location>
        <begin position="6"/>
        <end position="26"/>
    </location>
</feature>
<accession>A0A2M4DDZ7</accession>
<sequence>MRGDLLMLFLSMIFLTNCCCCSWWYIRQLNDGFRLRHAGDTNVRTKFLTEIGIPFGNGKCFNSFSLFVPPYRVQCANHIGKHSFSGASY</sequence>
<proteinExistence type="predicted"/>
<keyword evidence="1" id="KW-0472">Membrane</keyword>
<protein>
    <submittedName>
        <fullName evidence="2">Putative secreted protein</fullName>
    </submittedName>
</protein>
<evidence type="ECO:0000313" key="2">
    <source>
        <dbReference type="EMBL" id="MBW75735.1"/>
    </source>
</evidence>
<keyword evidence="1" id="KW-0812">Transmembrane</keyword>
<name>A0A2M4DDZ7_ANODA</name>